<feature type="domain" description="Glycosyltransferase subfamily 4-like N-terminal" evidence="2">
    <location>
        <begin position="19"/>
        <end position="173"/>
    </location>
</feature>
<organism evidence="3 4">
    <name type="scientific">Berkelbacteria bacterium GW2011_GWA2_38_9</name>
    <dbReference type="NCBI Taxonomy" id="1618334"/>
    <lineage>
        <taxon>Bacteria</taxon>
        <taxon>Candidatus Berkelbacteria</taxon>
    </lineage>
</organism>
<evidence type="ECO:0000313" key="4">
    <source>
        <dbReference type="Proteomes" id="UP000033934"/>
    </source>
</evidence>
<dbReference type="PANTHER" id="PTHR12526">
    <property type="entry name" value="GLYCOSYLTRANSFERASE"/>
    <property type="match status" value="1"/>
</dbReference>
<name>A0A0G0LBS9_9BACT</name>
<dbReference type="Pfam" id="PF13439">
    <property type="entry name" value="Glyco_transf_4"/>
    <property type="match status" value="1"/>
</dbReference>
<dbReference type="SUPFAM" id="SSF53756">
    <property type="entry name" value="UDP-Glycosyltransferase/glycogen phosphorylase"/>
    <property type="match status" value="1"/>
</dbReference>
<comment type="caution">
    <text evidence="3">The sequence shown here is derived from an EMBL/GenBank/DDBJ whole genome shotgun (WGS) entry which is preliminary data.</text>
</comment>
<dbReference type="PANTHER" id="PTHR12526:SF595">
    <property type="entry name" value="BLL5217 PROTEIN"/>
    <property type="match status" value="1"/>
</dbReference>
<protein>
    <submittedName>
        <fullName evidence="3">Glycosyl transferase group 1</fullName>
    </submittedName>
</protein>
<dbReference type="Proteomes" id="UP000033934">
    <property type="component" value="Unassembled WGS sequence"/>
</dbReference>
<evidence type="ECO:0000313" key="3">
    <source>
        <dbReference type="EMBL" id="KKQ89488.1"/>
    </source>
</evidence>
<dbReference type="AlphaFoldDB" id="A0A0G0LBS9"/>
<dbReference type="InterPro" id="IPR028098">
    <property type="entry name" value="Glyco_trans_4-like_N"/>
</dbReference>
<dbReference type="Pfam" id="PF00534">
    <property type="entry name" value="Glycos_transf_1"/>
    <property type="match status" value="1"/>
</dbReference>
<evidence type="ECO:0000259" key="2">
    <source>
        <dbReference type="Pfam" id="PF13439"/>
    </source>
</evidence>
<feature type="domain" description="Glycosyl transferase family 1" evidence="1">
    <location>
        <begin position="180"/>
        <end position="316"/>
    </location>
</feature>
<accession>A0A0G0LBS9</accession>
<dbReference type="GO" id="GO:0016757">
    <property type="term" value="F:glycosyltransferase activity"/>
    <property type="evidence" value="ECO:0007669"/>
    <property type="project" value="InterPro"/>
</dbReference>
<dbReference type="EMBL" id="LBVO01000024">
    <property type="protein sequence ID" value="KKQ89488.1"/>
    <property type="molecule type" value="Genomic_DNA"/>
</dbReference>
<dbReference type="CDD" id="cd03802">
    <property type="entry name" value="GT4_AviGT4-like"/>
    <property type="match status" value="1"/>
</dbReference>
<dbReference type="Gene3D" id="3.40.50.2000">
    <property type="entry name" value="Glycogen Phosphorylase B"/>
    <property type="match status" value="2"/>
</dbReference>
<evidence type="ECO:0000259" key="1">
    <source>
        <dbReference type="Pfam" id="PF00534"/>
    </source>
</evidence>
<reference evidence="3 4" key="1">
    <citation type="journal article" date="2015" name="Nature">
        <title>rRNA introns, odd ribosomes, and small enigmatic genomes across a large radiation of phyla.</title>
        <authorList>
            <person name="Brown C.T."/>
            <person name="Hug L.A."/>
            <person name="Thomas B.C."/>
            <person name="Sharon I."/>
            <person name="Castelle C.J."/>
            <person name="Singh A."/>
            <person name="Wilkins M.J."/>
            <person name="Williams K.H."/>
            <person name="Banfield J.F."/>
        </authorList>
    </citation>
    <scope>NUCLEOTIDE SEQUENCE [LARGE SCALE GENOMIC DNA]</scope>
</reference>
<sequence>MKIALVALSYRPIHSKALGGIEAFTFKLASEFHNRGHQVTLFGNADSKIPGKVVGITNGQKLMREGWPLADRLFVRKYVTFQLMAMLEALRREDEFDIIHSNLAEWHYAFLLSDLSKKIVVTTHGTYTPKPDMEYILSKYKGPHMVNISQFLIDSVFPKYNPRSLIYNGVNLDEYEYCEKKDDYYLWLGRISPVKATKEALEAAHKADVKLKVVGEADYQDYFDDEVKPLFDKKREFLGPKFGREKIELIRKAKGLIFTTNWPEACPMTILEALSCGTPVIGFDMGAVGELIENNVSGYIVKGGDVSGIAKKMKEVDQIDVRECRKRATKFSLDKMLDAYEAVYQKVINKNKLK</sequence>
<keyword evidence="3" id="KW-0808">Transferase</keyword>
<gene>
    <name evidence="3" type="ORF">UT11_C0024G0009</name>
</gene>
<proteinExistence type="predicted"/>
<dbReference type="InterPro" id="IPR001296">
    <property type="entry name" value="Glyco_trans_1"/>
</dbReference>